<dbReference type="Pfam" id="PF00486">
    <property type="entry name" value="Trans_reg_C"/>
    <property type="match status" value="1"/>
</dbReference>
<evidence type="ECO:0000259" key="5">
    <source>
        <dbReference type="PROSITE" id="PS51755"/>
    </source>
</evidence>
<dbReference type="PROSITE" id="PS51755">
    <property type="entry name" value="OMPR_PHOB"/>
    <property type="match status" value="1"/>
</dbReference>
<dbReference type="GO" id="GO:0000976">
    <property type="term" value="F:transcription cis-regulatory region binding"/>
    <property type="evidence" value="ECO:0007669"/>
    <property type="project" value="TreeGrafter"/>
</dbReference>
<dbReference type="SUPFAM" id="SSF46894">
    <property type="entry name" value="C-terminal effector domain of the bipartite response regulators"/>
    <property type="match status" value="1"/>
</dbReference>
<feature type="modified residue" description="4-aspartylphosphate" evidence="2">
    <location>
        <position position="53"/>
    </location>
</feature>
<evidence type="ECO:0000259" key="4">
    <source>
        <dbReference type="PROSITE" id="PS50110"/>
    </source>
</evidence>
<dbReference type="InterPro" id="IPR001867">
    <property type="entry name" value="OmpR/PhoB-type_DNA-bd"/>
</dbReference>
<dbReference type="SUPFAM" id="SSF52172">
    <property type="entry name" value="CheY-like"/>
    <property type="match status" value="1"/>
</dbReference>
<evidence type="ECO:0000256" key="2">
    <source>
        <dbReference type="PROSITE-ProRule" id="PRU00169"/>
    </source>
</evidence>
<dbReference type="GO" id="GO:0006355">
    <property type="term" value="P:regulation of DNA-templated transcription"/>
    <property type="evidence" value="ECO:0007669"/>
    <property type="project" value="InterPro"/>
</dbReference>
<dbReference type="GO" id="GO:0000156">
    <property type="term" value="F:phosphorelay response regulator activity"/>
    <property type="evidence" value="ECO:0007669"/>
    <property type="project" value="TreeGrafter"/>
</dbReference>
<dbReference type="InterPro" id="IPR011006">
    <property type="entry name" value="CheY-like_superfamily"/>
</dbReference>
<comment type="caution">
    <text evidence="6">The sequence shown here is derived from an EMBL/GenBank/DDBJ whole genome shotgun (WGS) entry which is preliminary data.</text>
</comment>
<dbReference type="InterPro" id="IPR016032">
    <property type="entry name" value="Sig_transdc_resp-reg_C-effctor"/>
</dbReference>
<dbReference type="Proteomes" id="UP000589520">
    <property type="component" value="Unassembled WGS sequence"/>
</dbReference>
<dbReference type="EMBL" id="JACCCW010000002">
    <property type="protein sequence ID" value="NYF80320.1"/>
    <property type="molecule type" value="Genomic_DNA"/>
</dbReference>
<dbReference type="SMART" id="SM00448">
    <property type="entry name" value="REC"/>
    <property type="match status" value="1"/>
</dbReference>
<dbReference type="Gene3D" id="3.40.50.2300">
    <property type="match status" value="1"/>
</dbReference>
<keyword evidence="2" id="KW-0597">Phosphoprotein</keyword>
<dbReference type="InterPro" id="IPR039420">
    <property type="entry name" value="WalR-like"/>
</dbReference>
<gene>
    <name evidence="6" type="ORF">HDF17_002640</name>
</gene>
<feature type="domain" description="OmpR/PhoB-type" evidence="5">
    <location>
        <begin position="129"/>
        <end position="228"/>
    </location>
</feature>
<dbReference type="Gene3D" id="1.10.10.10">
    <property type="entry name" value="Winged helix-like DNA-binding domain superfamily/Winged helix DNA-binding domain"/>
    <property type="match status" value="1"/>
</dbReference>
<dbReference type="Pfam" id="PF00072">
    <property type="entry name" value="Response_reg"/>
    <property type="match status" value="1"/>
</dbReference>
<dbReference type="CDD" id="cd17574">
    <property type="entry name" value="REC_OmpR"/>
    <property type="match status" value="1"/>
</dbReference>
<feature type="DNA-binding region" description="OmpR/PhoB-type" evidence="3">
    <location>
        <begin position="129"/>
        <end position="228"/>
    </location>
</feature>
<dbReference type="AlphaFoldDB" id="A0A7Y9THV9"/>
<dbReference type="GO" id="GO:0032993">
    <property type="term" value="C:protein-DNA complex"/>
    <property type="evidence" value="ECO:0007669"/>
    <property type="project" value="TreeGrafter"/>
</dbReference>
<evidence type="ECO:0000256" key="3">
    <source>
        <dbReference type="PROSITE-ProRule" id="PRU01091"/>
    </source>
</evidence>
<evidence type="ECO:0000313" key="7">
    <source>
        <dbReference type="Proteomes" id="UP000589520"/>
    </source>
</evidence>
<dbReference type="PANTHER" id="PTHR48111">
    <property type="entry name" value="REGULATOR OF RPOS"/>
    <property type="match status" value="1"/>
</dbReference>
<dbReference type="GO" id="GO:0005829">
    <property type="term" value="C:cytosol"/>
    <property type="evidence" value="ECO:0007669"/>
    <property type="project" value="TreeGrafter"/>
</dbReference>
<evidence type="ECO:0000313" key="6">
    <source>
        <dbReference type="EMBL" id="NYF80320.1"/>
    </source>
</evidence>
<evidence type="ECO:0000256" key="1">
    <source>
        <dbReference type="ARBA" id="ARBA00023125"/>
    </source>
</evidence>
<dbReference type="CDD" id="cd00383">
    <property type="entry name" value="trans_reg_C"/>
    <property type="match status" value="1"/>
</dbReference>
<keyword evidence="7" id="KW-1185">Reference proteome</keyword>
<dbReference type="PROSITE" id="PS50110">
    <property type="entry name" value="RESPONSE_REGULATORY"/>
    <property type="match status" value="1"/>
</dbReference>
<name>A0A7Y9THV9_9BACT</name>
<protein>
    <submittedName>
        <fullName evidence="6">Two-component system KDP operon response regulator KdpE</fullName>
    </submittedName>
</protein>
<proteinExistence type="predicted"/>
<dbReference type="InterPro" id="IPR001789">
    <property type="entry name" value="Sig_transdc_resp-reg_receiver"/>
</dbReference>
<organism evidence="6 7">
    <name type="scientific">Granulicella arctica</name>
    <dbReference type="NCBI Taxonomy" id="940613"/>
    <lineage>
        <taxon>Bacteria</taxon>
        <taxon>Pseudomonadati</taxon>
        <taxon>Acidobacteriota</taxon>
        <taxon>Terriglobia</taxon>
        <taxon>Terriglobales</taxon>
        <taxon>Acidobacteriaceae</taxon>
        <taxon>Granulicella</taxon>
    </lineage>
</organism>
<dbReference type="Gene3D" id="6.10.250.690">
    <property type="match status" value="1"/>
</dbReference>
<keyword evidence="1 3" id="KW-0238">DNA-binding</keyword>
<dbReference type="PANTHER" id="PTHR48111:SF50">
    <property type="entry name" value="KDP OPERON TRANSCRIPTIONAL REGULATORY PROTEIN KDPE"/>
    <property type="match status" value="1"/>
</dbReference>
<accession>A0A7Y9THV9</accession>
<dbReference type="SMART" id="SM00862">
    <property type="entry name" value="Trans_reg_C"/>
    <property type="match status" value="1"/>
</dbReference>
<sequence length="258" mass="28988">MAIRLLVVDDESAIRQVISKTLRGLGFDTFESARGEEAVSLIGLSQFDAVLLDINMPGMGGIAACRAIRKIAPTLPILMLTVRDAEDDKVEALEAGADDYVTKPFAVRELVARVKAVVRRAQPIDKSSNGVIAIGEMEIHSNRRVFLKRGTVIHLTPTEFDIVHYLMRHQGRAVGHRKLLSSIWGVEFRDQVEYLRTYMRQLRRKIEDDPAHPRYLLTDPYVGYRFRDGAASQPSLPAVIPEPNHDHSLEEHEWLGAS</sequence>
<dbReference type="InterPro" id="IPR036388">
    <property type="entry name" value="WH-like_DNA-bd_sf"/>
</dbReference>
<reference evidence="6 7" key="1">
    <citation type="submission" date="2020-07" db="EMBL/GenBank/DDBJ databases">
        <title>Genomic Encyclopedia of Type Strains, Phase IV (KMG-V): Genome sequencing to study the core and pangenomes of soil and plant-associated prokaryotes.</title>
        <authorList>
            <person name="Whitman W."/>
        </authorList>
    </citation>
    <scope>NUCLEOTIDE SEQUENCE [LARGE SCALE GENOMIC DNA]</scope>
    <source>
        <strain evidence="6 7">X4EP2</strain>
    </source>
</reference>
<feature type="domain" description="Response regulatory" evidence="4">
    <location>
        <begin position="4"/>
        <end position="118"/>
    </location>
</feature>
<dbReference type="RefSeq" id="WP_348640871.1">
    <property type="nucleotide sequence ID" value="NZ_JACCCW010000002.1"/>
</dbReference>